<keyword evidence="2 4" id="KW-0560">Oxidoreductase</keyword>
<dbReference type="OrthoDB" id="210852at2"/>
<dbReference type="EC" id="1.3.1.-" evidence="4"/>
<evidence type="ECO:0000256" key="2">
    <source>
        <dbReference type="ARBA" id="ARBA00023002"/>
    </source>
</evidence>
<dbReference type="PANTHER" id="PTHR43391">
    <property type="entry name" value="RETINOL DEHYDROGENASE-RELATED"/>
    <property type="match status" value="1"/>
</dbReference>
<dbReference type="RefSeq" id="WP_085882361.1">
    <property type="nucleotide sequence ID" value="NZ_FWFR01000001.1"/>
</dbReference>
<dbReference type="Proteomes" id="UP000193200">
    <property type="component" value="Unassembled WGS sequence"/>
</dbReference>
<dbReference type="InterPro" id="IPR036291">
    <property type="entry name" value="NAD(P)-bd_dom_sf"/>
</dbReference>
<dbReference type="EMBL" id="FWFR01000001">
    <property type="protein sequence ID" value="SLN31072.1"/>
    <property type="molecule type" value="Genomic_DNA"/>
</dbReference>
<gene>
    <name evidence="4" type="primary">actIII</name>
    <name evidence="4" type="ORF">OCH7691_01102</name>
</gene>
<dbReference type="PROSITE" id="PS00061">
    <property type="entry name" value="ADH_SHORT"/>
    <property type="match status" value="1"/>
</dbReference>
<dbReference type="SUPFAM" id="SSF51735">
    <property type="entry name" value="NAD(P)-binding Rossmann-fold domains"/>
    <property type="match status" value="1"/>
</dbReference>
<evidence type="ECO:0000256" key="1">
    <source>
        <dbReference type="ARBA" id="ARBA00006484"/>
    </source>
</evidence>
<dbReference type="InterPro" id="IPR020904">
    <property type="entry name" value="Sc_DH/Rdtase_CS"/>
</dbReference>
<dbReference type="Gene3D" id="3.40.50.720">
    <property type="entry name" value="NAD(P)-binding Rossmann-like Domain"/>
    <property type="match status" value="1"/>
</dbReference>
<evidence type="ECO:0000313" key="5">
    <source>
        <dbReference type="Proteomes" id="UP000193200"/>
    </source>
</evidence>
<name>A0A1Y5S2C0_9PROT</name>
<dbReference type="InParanoid" id="A0A1Y5S2C0"/>
<proteinExistence type="inferred from homology"/>
<sequence>MKIANKNVVITGAASGIGLELAHRFKREGARSITVADLQEGPLQKVAQDIGGTAVPCDVSKESDIQAVVKAAEAAYGPIDIFCSNAGIARYGWEESPDAIWDMNWKIHVMAHVYAARAVVGGMVERGEGYLVNTASAAGLLSQVDSATYAVTKHAAVAFAETLAIRYGDKGVRVSVLCPQSVRTAMTAGHENHVAAVDGMIEPEVLADCVVETMDREEFLILPHPQVIEYMRRKTADYDRWLSGMRRLRDRFLG</sequence>
<keyword evidence="5" id="KW-1185">Reference proteome</keyword>
<dbReference type="PRINTS" id="PR00080">
    <property type="entry name" value="SDRFAMILY"/>
</dbReference>
<protein>
    <submittedName>
        <fullName evidence="4">Putative ketoacyl reductase</fullName>
        <ecNumber evidence="4">1.3.1.-</ecNumber>
    </submittedName>
</protein>
<dbReference type="CDD" id="cd05233">
    <property type="entry name" value="SDR_c"/>
    <property type="match status" value="1"/>
</dbReference>
<evidence type="ECO:0000256" key="3">
    <source>
        <dbReference type="RuleBase" id="RU000363"/>
    </source>
</evidence>
<dbReference type="InterPro" id="IPR002347">
    <property type="entry name" value="SDR_fam"/>
</dbReference>
<dbReference type="GO" id="GO:0016491">
    <property type="term" value="F:oxidoreductase activity"/>
    <property type="evidence" value="ECO:0007669"/>
    <property type="project" value="UniProtKB-KW"/>
</dbReference>
<comment type="similarity">
    <text evidence="1 3">Belongs to the short-chain dehydrogenases/reductases (SDR) family.</text>
</comment>
<evidence type="ECO:0000313" key="4">
    <source>
        <dbReference type="EMBL" id="SLN31072.1"/>
    </source>
</evidence>
<dbReference type="PANTHER" id="PTHR43391:SF26">
    <property type="entry name" value="BLL7251 PROTEIN"/>
    <property type="match status" value="1"/>
</dbReference>
<dbReference type="AlphaFoldDB" id="A0A1Y5S2C0"/>
<dbReference type="PRINTS" id="PR00081">
    <property type="entry name" value="GDHRDH"/>
</dbReference>
<reference evidence="4 5" key="1">
    <citation type="submission" date="2017-03" db="EMBL/GenBank/DDBJ databases">
        <authorList>
            <person name="Afonso C.L."/>
            <person name="Miller P.J."/>
            <person name="Scott M.A."/>
            <person name="Spackman E."/>
            <person name="Goraichik I."/>
            <person name="Dimitrov K.M."/>
            <person name="Suarez D.L."/>
            <person name="Swayne D.E."/>
        </authorList>
    </citation>
    <scope>NUCLEOTIDE SEQUENCE [LARGE SCALE GENOMIC DNA]</scope>
    <source>
        <strain evidence="4 5">CECT 7691</strain>
    </source>
</reference>
<dbReference type="Pfam" id="PF00106">
    <property type="entry name" value="adh_short"/>
    <property type="match status" value="1"/>
</dbReference>
<organism evidence="4 5">
    <name type="scientific">Oceanibacterium hippocampi</name>
    <dbReference type="NCBI Taxonomy" id="745714"/>
    <lineage>
        <taxon>Bacteria</taxon>
        <taxon>Pseudomonadati</taxon>
        <taxon>Pseudomonadota</taxon>
        <taxon>Alphaproteobacteria</taxon>
        <taxon>Sneathiellales</taxon>
        <taxon>Sneathiellaceae</taxon>
        <taxon>Oceanibacterium</taxon>
    </lineage>
</organism>
<accession>A0A1Y5S2C0</accession>